<dbReference type="Pfam" id="PF08583">
    <property type="entry name" value="Cmc1"/>
    <property type="match status" value="1"/>
</dbReference>
<comment type="function">
    <text evidence="3">Required for mitochondrial cytochrome c oxidase (COX) assembly and respiration.</text>
</comment>
<proteinExistence type="inferred from homology"/>
<dbReference type="Proteomes" id="UP000054144">
    <property type="component" value="Unassembled WGS sequence"/>
</dbReference>
<keyword evidence="2" id="KW-1015">Disulfide bond</keyword>
<reference evidence="4 5" key="1">
    <citation type="journal article" date="2015" name="Fungal Genet. Biol.">
        <title>Evolution of novel wood decay mechanisms in Agaricales revealed by the genome sequences of Fistulina hepatica and Cylindrobasidium torrendii.</title>
        <authorList>
            <person name="Floudas D."/>
            <person name="Held B.W."/>
            <person name="Riley R."/>
            <person name="Nagy L.G."/>
            <person name="Koehler G."/>
            <person name="Ransdell A.S."/>
            <person name="Younus H."/>
            <person name="Chow J."/>
            <person name="Chiniquy J."/>
            <person name="Lipzen A."/>
            <person name="Tritt A."/>
            <person name="Sun H."/>
            <person name="Haridas S."/>
            <person name="LaButti K."/>
            <person name="Ohm R.A."/>
            <person name="Kues U."/>
            <person name="Blanchette R.A."/>
            <person name="Grigoriev I.V."/>
            <person name="Minto R.E."/>
            <person name="Hibbett D.S."/>
        </authorList>
    </citation>
    <scope>NUCLEOTIDE SEQUENCE [LARGE SCALE GENOMIC DNA]</scope>
    <source>
        <strain evidence="4 5">ATCC 64428</strain>
    </source>
</reference>
<evidence type="ECO:0000313" key="5">
    <source>
        <dbReference type="Proteomes" id="UP000054144"/>
    </source>
</evidence>
<protein>
    <recommendedName>
        <fullName evidence="3">COX assembly mitochondrial protein</fullName>
    </recommendedName>
</protein>
<comment type="similarity">
    <text evidence="1 3">Belongs to the CMC family.</text>
</comment>
<dbReference type="InterPro" id="IPR013892">
    <property type="entry name" value="Cyt_c_biogenesis_Cmc1-like"/>
</dbReference>
<sequence>MNALSRREEENLLKAAKAFALKECEPVVREFAECCTGRFVSVAWACRSQLHVVQNCMRQ</sequence>
<keyword evidence="3" id="KW-0999">Mitochondrion inner membrane</keyword>
<keyword evidence="3" id="KW-0496">Mitochondrion</keyword>
<keyword evidence="3" id="KW-0472">Membrane</keyword>
<keyword evidence="5" id="KW-1185">Reference proteome</keyword>
<name>A0A0D7A412_9AGAR</name>
<evidence type="ECO:0000256" key="3">
    <source>
        <dbReference type="RuleBase" id="RU364104"/>
    </source>
</evidence>
<dbReference type="EMBL" id="KN882048">
    <property type="protein sequence ID" value="KIY45460.1"/>
    <property type="molecule type" value="Genomic_DNA"/>
</dbReference>
<evidence type="ECO:0000313" key="4">
    <source>
        <dbReference type="EMBL" id="KIY45460.1"/>
    </source>
</evidence>
<evidence type="ECO:0000256" key="1">
    <source>
        <dbReference type="ARBA" id="ARBA00007347"/>
    </source>
</evidence>
<evidence type="ECO:0000256" key="2">
    <source>
        <dbReference type="ARBA" id="ARBA00023157"/>
    </source>
</evidence>
<gene>
    <name evidence="4" type="ORF">FISHEDRAFT_49209</name>
</gene>
<comment type="subcellular location">
    <subcellularLocation>
        <location evidence="3">Mitochondrion inner membrane</location>
    </subcellularLocation>
</comment>
<dbReference type="AlphaFoldDB" id="A0A0D7A412"/>
<dbReference type="GO" id="GO:0005743">
    <property type="term" value="C:mitochondrial inner membrane"/>
    <property type="evidence" value="ECO:0007669"/>
    <property type="project" value="UniProtKB-SubCell"/>
</dbReference>
<organism evidence="4 5">
    <name type="scientific">Fistulina hepatica ATCC 64428</name>
    <dbReference type="NCBI Taxonomy" id="1128425"/>
    <lineage>
        <taxon>Eukaryota</taxon>
        <taxon>Fungi</taxon>
        <taxon>Dikarya</taxon>
        <taxon>Basidiomycota</taxon>
        <taxon>Agaricomycotina</taxon>
        <taxon>Agaricomycetes</taxon>
        <taxon>Agaricomycetidae</taxon>
        <taxon>Agaricales</taxon>
        <taxon>Fistulinaceae</taxon>
        <taxon>Fistulina</taxon>
    </lineage>
</organism>
<keyword evidence="3" id="KW-0143">Chaperone</keyword>
<accession>A0A0D7A412</accession>
<dbReference type="OrthoDB" id="6224010at2759"/>